<gene>
    <name evidence="2" type="ORF">BTMF_LOCUS5672</name>
</gene>
<evidence type="ECO:0000256" key="1">
    <source>
        <dbReference type="SAM" id="MobiDB-lite"/>
    </source>
</evidence>
<feature type="region of interest" description="Disordered" evidence="1">
    <location>
        <begin position="1"/>
        <end position="35"/>
    </location>
</feature>
<organism evidence="2 3">
    <name type="scientific">Brugia timori</name>
    <dbReference type="NCBI Taxonomy" id="42155"/>
    <lineage>
        <taxon>Eukaryota</taxon>
        <taxon>Metazoa</taxon>
        <taxon>Ecdysozoa</taxon>
        <taxon>Nematoda</taxon>
        <taxon>Chromadorea</taxon>
        <taxon>Rhabditida</taxon>
        <taxon>Spirurina</taxon>
        <taxon>Spiruromorpha</taxon>
        <taxon>Filarioidea</taxon>
        <taxon>Onchocercidae</taxon>
        <taxon>Brugia</taxon>
    </lineage>
</organism>
<feature type="compositionally biased region" description="Low complexity" evidence="1">
    <location>
        <begin position="20"/>
        <end position="35"/>
    </location>
</feature>
<protein>
    <submittedName>
        <fullName evidence="2">Uncharacterized protein</fullName>
    </submittedName>
</protein>
<evidence type="ECO:0000313" key="2">
    <source>
        <dbReference type="EMBL" id="VDO18355.1"/>
    </source>
</evidence>
<name>A0A3P7WY55_9BILA</name>
<sequence>MYGLGNTLSSGAPFVQMTDSSSTPEPQQSSTPEAT</sequence>
<proteinExistence type="predicted"/>
<dbReference type="EMBL" id="UZAG01006277">
    <property type="protein sequence ID" value="VDO18355.1"/>
    <property type="molecule type" value="Genomic_DNA"/>
</dbReference>
<dbReference type="AlphaFoldDB" id="A0A3P7WY55"/>
<feature type="compositionally biased region" description="Polar residues" evidence="1">
    <location>
        <begin position="1"/>
        <end position="10"/>
    </location>
</feature>
<evidence type="ECO:0000313" key="3">
    <source>
        <dbReference type="Proteomes" id="UP000280834"/>
    </source>
</evidence>
<accession>A0A3P7WY55</accession>
<keyword evidence="3" id="KW-1185">Reference proteome</keyword>
<dbReference type="Proteomes" id="UP000280834">
    <property type="component" value="Unassembled WGS sequence"/>
</dbReference>
<reference evidence="2 3" key="1">
    <citation type="submission" date="2018-11" db="EMBL/GenBank/DDBJ databases">
        <authorList>
            <consortium name="Pathogen Informatics"/>
        </authorList>
    </citation>
    <scope>NUCLEOTIDE SEQUENCE [LARGE SCALE GENOMIC DNA]</scope>
</reference>